<dbReference type="PATRIC" id="fig|1330047.3.peg.566"/>
<evidence type="ECO:0000313" key="3">
    <source>
        <dbReference type="Proteomes" id="UP000018420"/>
    </source>
</evidence>
<sequence length="360" mass="38305">MKGLNYLALIVLVTMGNSTFAMQEGLTALTDTELSAETGQALFNMSYIAPGGSNPSADVGFYKLGMEAQLDLNANIKKFQLGCGGFKGPGCDIDIDNLSFTGIVNPNTPDAGPASDFTLINPFYELAIKNPTSAATREVVGFRIGADSVWGMLSIGDPGSDPDSVSSHTGINSISGHLPTVIDNGIVPTTICTFAANDPTGCGFGGSVTSTNSTINADDPNSGDNRFDLTLQRASRVTLNGIKVKSLLNLTITANLDQSLKFIHNITAGTDKNNNGKYDLGESAPNFGISVQGQDVQWNTNGQWLNAQKGWWMELPESKIENFTTRRVYTTIGAVFGLDLKDLNQNQVPVDNCYGSLTFC</sequence>
<keyword evidence="1" id="KW-0732">Signal</keyword>
<dbReference type="EMBL" id="ASYZ01000028">
    <property type="protein sequence ID" value="EPR86993.1"/>
    <property type="molecule type" value="Genomic_DNA"/>
</dbReference>
<accession>S7YG44</accession>
<dbReference type="AlphaFoldDB" id="S7YG44"/>
<feature type="chain" id="PRO_5004546939" evidence="1">
    <location>
        <begin position="24"/>
        <end position="360"/>
    </location>
</feature>
<gene>
    <name evidence="2" type="ORF">L292_1938</name>
</gene>
<dbReference type="Proteomes" id="UP000018420">
    <property type="component" value="Unassembled WGS sequence"/>
</dbReference>
<organism evidence="2 3">
    <name type="scientific">Acinetobacter junii CIP 107470 = MTCC 11364</name>
    <dbReference type="NCBI Taxonomy" id="1217666"/>
    <lineage>
        <taxon>Bacteria</taxon>
        <taxon>Pseudomonadati</taxon>
        <taxon>Pseudomonadota</taxon>
        <taxon>Gammaproteobacteria</taxon>
        <taxon>Moraxellales</taxon>
        <taxon>Moraxellaceae</taxon>
        <taxon>Acinetobacter</taxon>
    </lineage>
</organism>
<name>S7YG44_ACIJU</name>
<evidence type="ECO:0000256" key="1">
    <source>
        <dbReference type="SAM" id="SignalP"/>
    </source>
</evidence>
<comment type="caution">
    <text evidence="2">The sequence shown here is derived from an EMBL/GenBank/DDBJ whole genome shotgun (WGS) entry which is preliminary data.</text>
</comment>
<protein>
    <submittedName>
        <fullName evidence="2">Uncharacterized protein</fullName>
    </submittedName>
</protein>
<feature type="signal peptide" evidence="1">
    <location>
        <begin position="1"/>
        <end position="23"/>
    </location>
</feature>
<dbReference type="RefSeq" id="WP_004914164.1">
    <property type="nucleotide sequence ID" value="NZ_ASYZ01000028.1"/>
</dbReference>
<evidence type="ECO:0000313" key="2">
    <source>
        <dbReference type="EMBL" id="EPR86993.1"/>
    </source>
</evidence>
<proteinExistence type="predicted"/>
<reference evidence="2 3" key="1">
    <citation type="submission" date="2013-05" db="EMBL/GenBank/DDBJ databases">
        <title>Genome assembly of Acinetobacter junii MTCC 11364.</title>
        <authorList>
            <person name="Khatri I."/>
            <person name="Singh N.K."/>
            <person name="Subramanian S."/>
            <person name="Mayilraj S."/>
        </authorList>
    </citation>
    <scope>NUCLEOTIDE SEQUENCE [LARGE SCALE GENOMIC DNA]</scope>
    <source>
        <strain evidence="2 3">MTCC 11364</strain>
    </source>
</reference>